<evidence type="ECO:0000256" key="2">
    <source>
        <dbReference type="SAM" id="SignalP"/>
    </source>
</evidence>
<accession>A0ABD3MZE5</accession>
<feature type="chain" id="PRO_5044825439" evidence="2">
    <location>
        <begin position="21"/>
        <end position="284"/>
    </location>
</feature>
<gene>
    <name evidence="3" type="ORF">ACHAWO_013112</name>
</gene>
<evidence type="ECO:0000313" key="4">
    <source>
        <dbReference type="Proteomes" id="UP001530400"/>
    </source>
</evidence>
<reference evidence="3 4" key="1">
    <citation type="submission" date="2024-10" db="EMBL/GenBank/DDBJ databases">
        <title>Updated reference genomes for cyclostephanoid diatoms.</title>
        <authorList>
            <person name="Roberts W.R."/>
            <person name="Alverson A.J."/>
        </authorList>
    </citation>
    <scope>NUCLEOTIDE SEQUENCE [LARGE SCALE GENOMIC DNA]</scope>
    <source>
        <strain evidence="3 4">AJA010-31</strain>
    </source>
</reference>
<sequence length="284" mass="29811">MKIATLLSLAAPLAIQAGSTRPPAPFAVQKKSTFLTPEILHLRGGDLGPISSDAIGKTFSILAVGDALTSTIAPVETWKSCGVEIEPGSKGEHYLGHGLGSSAATLSATGYLAFSSKISTNEAIAYGILTRCAYMTEMLLTGKYTELDVPLTPHVVIYLVLLATAFGLLSGDSSYDALAKVVLVVLSGHGALLFLNPRLDDDEKTKKMAKVDGGYMLISSLFAALLAFGIAPSQAMGYSSIFCIPLMLSVLDLVTADEVFGLRKNTWKVILIAFVGASAYGMLA</sequence>
<protein>
    <submittedName>
        <fullName evidence="3">Uncharacterized protein</fullName>
    </submittedName>
</protein>
<keyword evidence="1" id="KW-0812">Transmembrane</keyword>
<dbReference type="Proteomes" id="UP001530400">
    <property type="component" value="Unassembled WGS sequence"/>
</dbReference>
<evidence type="ECO:0000256" key="1">
    <source>
        <dbReference type="SAM" id="Phobius"/>
    </source>
</evidence>
<organism evidence="3 4">
    <name type="scientific">Cyclotella atomus</name>
    <dbReference type="NCBI Taxonomy" id="382360"/>
    <lineage>
        <taxon>Eukaryota</taxon>
        <taxon>Sar</taxon>
        <taxon>Stramenopiles</taxon>
        <taxon>Ochrophyta</taxon>
        <taxon>Bacillariophyta</taxon>
        <taxon>Coscinodiscophyceae</taxon>
        <taxon>Thalassiosirophycidae</taxon>
        <taxon>Stephanodiscales</taxon>
        <taxon>Stephanodiscaceae</taxon>
        <taxon>Cyclotella</taxon>
    </lineage>
</organism>
<feature type="transmembrane region" description="Helical" evidence="1">
    <location>
        <begin position="266"/>
        <end position="283"/>
    </location>
</feature>
<comment type="caution">
    <text evidence="3">The sequence shown here is derived from an EMBL/GenBank/DDBJ whole genome shotgun (WGS) entry which is preliminary data.</text>
</comment>
<feature type="transmembrane region" description="Helical" evidence="1">
    <location>
        <begin position="237"/>
        <end position="254"/>
    </location>
</feature>
<dbReference type="AlphaFoldDB" id="A0ABD3MZE5"/>
<feature type="transmembrane region" description="Helical" evidence="1">
    <location>
        <begin position="215"/>
        <end position="231"/>
    </location>
</feature>
<feature type="transmembrane region" description="Helical" evidence="1">
    <location>
        <begin position="152"/>
        <end position="171"/>
    </location>
</feature>
<keyword evidence="4" id="KW-1185">Reference proteome</keyword>
<name>A0ABD3MZE5_9STRA</name>
<keyword evidence="1" id="KW-1133">Transmembrane helix</keyword>
<proteinExistence type="predicted"/>
<feature type="transmembrane region" description="Helical" evidence="1">
    <location>
        <begin position="177"/>
        <end position="195"/>
    </location>
</feature>
<dbReference type="EMBL" id="JALLPJ020001337">
    <property type="protein sequence ID" value="KAL3769092.1"/>
    <property type="molecule type" value="Genomic_DNA"/>
</dbReference>
<keyword evidence="1" id="KW-0472">Membrane</keyword>
<evidence type="ECO:0000313" key="3">
    <source>
        <dbReference type="EMBL" id="KAL3769092.1"/>
    </source>
</evidence>
<keyword evidence="2" id="KW-0732">Signal</keyword>
<feature type="signal peptide" evidence="2">
    <location>
        <begin position="1"/>
        <end position="20"/>
    </location>
</feature>